<dbReference type="EMBL" id="PFAV01000056">
    <property type="protein sequence ID" value="PIR91094.1"/>
    <property type="molecule type" value="Genomic_DNA"/>
</dbReference>
<dbReference type="Proteomes" id="UP000228906">
    <property type="component" value="Unassembled WGS sequence"/>
</dbReference>
<proteinExistence type="predicted"/>
<comment type="caution">
    <text evidence="1">The sequence shown here is derived from an EMBL/GenBank/DDBJ whole genome shotgun (WGS) entry which is preliminary data.</text>
</comment>
<dbReference type="InterPro" id="IPR035069">
    <property type="entry name" value="TTHA1013/TTHA0281-like"/>
</dbReference>
<protein>
    <recommendedName>
        <fullName evidence="3">HicB family protein</fullName>
    </recommendedName>
</protein>
<reference evidence="2" key="1">
    <citation type="submission" date="2017-09" db="EMBL/GenBank/DDBJ databases">
        <title>Depth-based differentiation of microbial function through sediment-hosted aquifers and enrichment of novel symbionts in the deep terrestrial subsurface.</title>
        <authorList>
            <person name="Probst A.J."/>
            <person name="Ladd B."/>
            <person name="Jarett J.K."/>
            <person name="Geller-Mcgrath D.E."/>
            <person name="Sieber C.M.K."/>
            <person name="Emerson J.B."/>
            <person name="Anantharaman K."/>
            <person name="Thomas B.C."/>
            <person name="Malmstrom R."/>
            <person name="Stieglmeier M."/>
            <person name="Klingl A."/>
            <person name="Woyke T."/>
            <person name="Ryan C.M."/>
            <person name="Banfield J.F."/>
        </authorList>
    </citation>
    <scope>NUCLEOTIDE SEQUENCE [LARGE SCALE GENOMIC DNA]</scope>
</reference>
<evidence type="ECO:0008006" key="3">
    <source>
        <dbReference type="Google" id="ProtNLM"/>
    </source>
</evidence>
<name>A0A2H0UW51_9BACT</name>
<evidence type="ECO:0000313" key="2">
    <source>
        <dbReference type="Proteomes" id="UP000228906"/>
    </source>
</evidence>
<dbReference type="AlphaFoldDB" id="A0A2H0UW51"/>
<gene>
    <name evidence="1" type="ORF">COU03_03105</name>
</gene>
<dbReference type="Gene3D" id="3.30.160.250">
    <property type="match status" value="1"/>
</dbReference>
<sequence length="92" mass="10442">MKKINFKIPVTIFKEGNMFVAHTPALDLSTSGKTFAQVRERFAEAIAIFFEEIEKMGTTDEVLGSLGWQKIKQEWRPLAPVAHEMQTFQLAA</sequence>
<accession>A0A2H0UW51</accession>
<organism evidence="1 2">
    <name type="scientific">bacterium (Candidatus Gribaldobacteria) CG10_big_fil_rev_8_21_14_0_10_41_12</name>
    <dbReference type="NCBI Taxonomy" id="2014277"/>
    <lineage>
        <taxon>Bacteria</taxon>
        <taxon>Candidatus Gribaldobacteria</taxon>
    </lineage>
</organism>
<evidence type="ECO:0000313" key="1">
    <source>
        <dbReference type="EMBL" id="PIR91094.1"/>
    </source>
</evidence>
<dbReference type="SUPFAM" id="SSF143100">
    <property type="entry name" value="TTHA1013/TTHA0281-like"/>
    <property type="match status" value="1"/>
</dbReference>